<dbReference type="AlphaFoldDB" id="A0A8X6YP43"/>
<keyword evidence="3" id="KW-1185">Reference proteome</keyword>
<organism evidence="2 3">
    <name type="scientific">Trichonephila inaurata madagascariensis</name>
    <dbReference type="NCBI Taxonomy" id="2747483"/>
    <lineage>
        <taxon>Eukaryota</taxon>
        <taxon>Metazoa</taxon>
        <taxon>Ecdysozoa</taxon>
        <taxon>Arthropoda</taxon>
        <taxon>Chelicerata</taxon>
        <taxon>Arachnida</taxon>
        <taxon>Araneae</taxon>
        <taxon>Araneomorphae</taxon>
        <taxon>Entelegynae</taxon>
        <taxon>Araneoidea</taxon>
        <taxon>Nephilidae</taxon>
        <taxon>Trichonephila</taxon>
        <taxon>Trichonephila inaurata</taxon>
    </lineage>
</organism>
<evidence type="ECO:0000259" key="1">
    <source>
        <dbReference type="Pfam" id="PF24626"/>
    </source>
</evidence>
<comment type="caution">
    <text evidence="2">The sequence shown here is derived from an EMBL/GenBank/DDBJ whole genome shotgun (WGS) entry which is preliminary data.</text>
</comment>
<gene>
    <name evidence="2" type="primary">AVEN_124346_1</name>
    <name evidence="2" type="ORF">TNIN_28061</name>
</gene>
<evidence type="ECO:0000313" key="3">
    <source>
        <dbReference type="Proteomes" id="UP000886998"/>
    </source>
</evidence>
<evidence type="ECO:0000313" key="2">
    <source>
        <dbReference type="EMBL" id="GFY74461.1"/>
    </source>
</evidence>
<feature type="domain" description="Tf2-1-like SH3-like" evidence="1">
    <location>
        <begin position="42"/>
        <end position="102"/>
    </location>
</feature>
<accession>A0A8X6YP43</accession>
<dbReference type="Proteomes" id="UP000886998">
    <property type="component" value="Unassembled WGS sequence"/>
</dbReference>
<dbReference type="EMBL" id="BMAV01020763">
    <property type="protein sequence ID" value="GFY74461.1"/>
    <property type="molecule type" value="Genomic_DNA"/>
</dbReference>
<dbReference type="OrthoDB" id="6436554at2759"/>
<dbReference type="Pfam" id="PF24626">
    <property type="entry name" value="SH3_Tf2-1"/>
    <property type="match status" value="1"/>
</dbReference>
<proteinExistence type="predicted"/>
<name>A0A8X6YP43_9ARAC</name>
<reference evidence="2" key="1">
    <citation type="submission" date="2020-08" db="EMBL/GenBank/DDBJ databases">
        <title>Multicomponent nature underlies the extraordinary mechanical properties of spider dragline silk.</title>
        <authorList>
            <person name="Kono N."/>
            <person name="Nakamura H."/>
            <person name="Mori M."/>
            <person name="Yoshida Y."/>
            <person name="Ohtoshi R."/>
            <person name="Malay A.D."/>
            <person name="Moran D.A.P."/>
            <person name="Tomita M."/>
            <person name="Numata K."/>
            <person name="Arakawa K."/>
        </authorList>
    </citation>
    <scope>NUCLEOTIDE SEQUENCE</scope>
</reference>
<dbReference type="InterPro" id="IPR056924">
    <property type="entry name" value="SH3_Tf2-1"/>
</dbReference>
<sequence length="117" mass="13793">MPFTEHRIATGDPPYLLRINPKKQDCQKENFDRRRRKYYKPGDIVWVTIHSISRNNRSRKFMPKRAGPYLILTLRSPVTYEISDPANPDQALGTYHVSALRTIKNLKQKETPDLWLL</sequence>
<protein>
    <recommendedName>
        <fullName evidence="1">Tf2-1-like SH3-like domain-containing protein</fullName>
    </recommendedName>
</protein>